<dbReference type="Proteomes" id="UP000499080">
    <property type="component" value="Unassembled WGS sequence"/>
</dbReference>
<name>A0A4Y2CRA7_ARAVE</name>
<protein>
    <submittedName>
        <fullName evidence="2">Uncharacterized protein</fullName>
    </submittedName>
</protein>
<accession>A0A4Y2CRA7</accession>
<comment type="caution">
    <text evidence="2">The sequence shown here is derived from an EMBL/GenBank/DDBJ whole genome shotgun (WGS) entry which is preliminary data.</text>
</comment>
<feature type="compositionally biased region" description="Basic and acidic residues" evidence="1">
    <location>
        <begin position="1"/>
        <end position="16"/>
    </location>
</feature>
<sequence length="117" mass="12894">MSAQKNESRGRTERSDWPGGGGYLGQREKLVLGWDVSWISISLPPALCVSFRFPPPRLFGRFDGLMALRREDFAISSLPLICRSDSYPRLCVALVSVNGCVPLVETGDSSFLLCISI</sequence>
<dbReference type="EMBL" id="BGPR01000228">
    <property type="protein sequence ID" value="GBM06404.1"/>
    <property type="molecule type" value="Genomic_DNA"/>
</dbReference>
<proteinExistence type="predicted"/>
<evidence type="ECO:0000256" key="1">
    <source>
        <dbReference type="SAM" id="MobiDB-lite"/>
    </source>
</evidence>
<feature type="region of interest" description="Disordered" evidence="1">
    <location>
        <begin position="1"/>
        <end position="23"/>
    </location>
</feature>
<keyword evidence="3" id="KW-1185">Reference proteome</keyword>
<organism evidence="2 3">
    <name type="scientific">Araneus ventricosus</name>
    <name type="common">Orbweaver spider</name>
    <name type="synonym">Epeira ventricosa</name>
    <dbReference type="NCBI Taxonomy" id="182803"/>
    <lineage>
        <taxon>Eukaryota</taxon>
        <taxon>Metazoa</taxon>
        <taxon>Ecdysozoa</taxon>
        <taxon>Arthropoda</taxon>
        <taxon>Chelicerata</taxon>
        <taxon>Arachnida</taxon>
        <taxon>Araneae</taxon>
        <taxon>Araneomorphae</taxon>
        <taxon>Entelegynae</taxon>
        <taxon>Araneoidea</taxon>
        <taxon>Araneidae</taxon>
        <taxon>Araneus</taxon>
    </lineage>
</organism>
<gene>
    <name evidence="2" type="ORF">AVEN_266358_1</name>
</gene>
<evidence type="ECO:0000313" key="3">
    <source>
        <dbReference type="Proteomes" id="UP000499080"/>
    </source>
</evidence>
<reference evidence="2 3" key="1">
    <citation type="journal article" date="2019" name="Sci. Rep.">
        <title>Orb-weaving spider Araneus ventricosus genome elucidates the spidroin gene catalogue.</title>
        <authorList>
            <person name="Kono N."/>
            <person name="Nakamura H."/>
            <person name="Ohtoshi R."/>
            <person name="Moran D.A.P."/>
            <person name="Shinohara A."/>
            <person name="Yoshida Y."/>
            <person name="Fujiwara M."/>
            <person name="Mori M."/>
            <person name="Tomita M."/>
            <person name="Arakawa K."/>
        </authorList>
    </citation>
    <scope>NUCLEOTIDE SEQUENCE [LARGE SCALE GENOMIC DNA]</scope>
</reference>
<dbReference type="AlphaFoldDB" id="A0A4Y2CRA7"/>
<evidence type="ECO:0000313" key="2">
    <source>
        <dbReference type="EMBL" id="GBM06404.1"/>
    </source>
</evidence>